<evidence type="ECO:0000256" key="3">
    <source>
        <dbReference type="ARBA" id="ARBA00023295"/>
    </source>
</evidence>
<protein>
    <submittedName>
        <fullName evidence="7">Extracellular exo-alpha-(1-&gt;5)-L-arabinofuranosidase</fullName>
        <ecNumber evidence="7">3.2.1.55</ecNumber>
    </submittedName>
</protein>
<dbReference type="CDD" id="cd18820">
    <property type="entry name" value="GH43_LbAraf43-like"/>
    <property type="match status" value="1"/>
</dbReference>
<proteinExistence type="inferred from homology"/>
<dbReference type="EMBL" id="CAJVAS010000003">
    <property type="protein sequence ID" value="CAG7609130.1"/>
    <property type="molecule type" value="Genomic_DNA"/>
</dbReference>
<accession>A0A916JXP6</accession>
<evidence type="ECO:0000313" key="8">
    <source>
        <dbReference type="Proteomes" id="UP000693672"/>
    </source>
</evidence>
<evidence type="ECO:0000313" key="7">
    <source>
        <dbReference type="EMBL" id="CAG7609130.1"/>
    </source>
</evidence>
<dbReference type="PIRSF" id="PIRSF025414">
    <property type="entry name" value="Alpha-L-arabinofuranosidase"/>
    <property type="match status" value="1"/>
</dbReference>
<dbReference type="PANTHER" id="PTHR43817:SF1">
    <property type="entry name" value="HYDROLASE, FAMILY 43, PUTATIVE (AFU_ORTHOLOGUE AFUA_3G01660)-RELATED"/>
    <property type="match status" value="1"/>
</dbReference>
<dbReference type="Pfam" id="PF04616">
    <property type="entry name" value="Glyco_hydro_43"/>
    <property type="match status" value="1"/>
</dbReference>
<dbReference type="Proteomes" id="UP000693672">
    <property type="component" value="Unassembled WGS sequence"/>
</dbReference>
<feature type="site" description="Important for catalytic activity, responsible for pKa modulation of the active site Glu and correct orientation of both the proton donor and substrate" evidence="5">
    <location>
        <position position="131"/>
    </location>
</feature>
<feature type="active site" description="Proton acceptor" evidence="4">
    <location>
        <position position="16"/>
    </location>
</feature>
<evidence type="ECO:0000256" key="2">
    <source>
        <dbReference type="ARBA" id="ARBA00022801"/>
    </source>
</evidence>
<organism evidence="7 8">
    <name type="scientific">Paenibacillus solanacearum</name>
    <dbReference type="NCBI Taxonomy" id="2048548"/>
    <lineage>
        <taxon>Bacteria</taxon>
        <taxon>Bacillati</taxon>
        <taxon>Bacillota</taxon>
        <taxon>Bacilli</taxon>
        <taxon>Bacillales</taxon>
        <taxon>Paenibacillaceae</taxon>
        <taxon>Paenibacillus</taxon>
    </lineage>
</organism>
<dbReference type="InterPro" id="IPR006710">
    <property type="entry name" value="Glyco_hydro_43"/>
</dbReference>
<dbReference type="EC" id="3.2.1.55" evidence="7"/>
<keyword evidence="2 6" id="KW-0378">Hydrolase</keyword>
<name>A0A916JXP6_9BACL</name>
<feature type="active site" description="Proton donor" evidence="4">
    <location>
        <position position="193"/>
    </location>
</feature>
<keyword evidence="8" id="KW-1185">Reference proteome</keyword>
<keyword evidence="3 6" id="KW-0326">Glycosidase</keyword>
<comment type="caution">
    <text evidence="7">The sequence shown here is derived from an EMBL/GenBank/DDBJ whole genome shotgun (WGS) entry which is preliminary data.</text>
</comment>
<dbReference type="RefSeq" id="WP_218090949.1">
    <property type="nucleotide sequence ID" value="NZ_CAJVAS010000003.1"/>
</dbReference>
<sequence length="320" mass="35304">MMSRTFRNPLLEKGADPWIYRHTDGFYYFTVTRGNRIDMWKSPTISGIADTTPQTVWRAPETGPNCKNIWAPEIHFIQGKWYIYYTANDGQGGKPGDQTRRCYALENASADPLSGEWVDKGQIRTAIAGLDGTVLQHRDELYFVYSGYGSFPDYGSALYMVRMSDPWTTIGDEVLLSAPTEAWEKQGGMAINEGPIFLKRNGKLFLIFSASACWSDDYALGMLTASESDDIMNPASWIKHDGPVFAKSVENQAFGPGHNGFTVSPDGTEDWILYHAIPESNGGASRRCACAQKFGWHADGTPDFGVPAPIGSDIPVPSGE</sequence>
<reference evidence="7" key="1">
    <citation type="submission" date="2021-06" db="EMBL/GenBank/DDBJ databases">
        <authorList>
            <person name="Criscuolo A."/>
        </authorList>
    </citation>
    <scope>NUCLEOTIDE SEQUENCE</scope>
    <source>
        <strain evidence="7">CIP111600</strain>
    </source>
</reference>
<evidence type="ECO:0000256" key="1">
    <source>
        <dbReference type="ARBA" id="ARBA00022729"/>
    </source>
</evidence>
<dbReference type="PANTHER" id="PTHR43817">
    <property type="entry name" value="GLYCOSYL HYDROLASE"/>
    <property type="match status" value="1"/>
</dbReference>
<comment type="similarity">
    <text evidence="6">Belongs to the glycosyl hydrolase 43 family.</text>
</comment>
<keyword evidence="1" id="KW-0732">Signal</keyword>
<gene>
    <name evidence="7" type="ORF">PAESOLCIP111_01136</name>
</gene>
<dbReference type="GO" id="GO:0005975">
    <property type="term" value="P:carbohydrate metabolic process"/>
    <property type="evidence" value="ECO:0007669"/>
    <property type="project" value="InterPro"/>
</dbReference>
<dbReference type="AlphaFoldDB" id="A0A916JXP6"/>
<dbReference type="GO" id="GO:0046556">
    <property type="term" value="F:alpha-L-arabinofuranosidase activity"/>
    <property type="evidence" value="ECO:0007669"/>
    <property type="project" value="UniProtKB-EC"/>
</dbReference>
<evidence type="ECO:0000256" key="6">
    <source>
        <dbReference type="RuleBase" id="RU361187"/>
    </source>
</evidence>
<evidence type="ECO:0000256" key="4">
    <source>
        <dbReference type="PIRSR" id="PIRSR606710-1"/>
    </source>
</evidence>
<evidence type="ECO:0000256" key="5">
    <source>
        <dbReference type="PIRSR" id="PIRSR606710-2"/>
    </source>
</evidence>
<dbReference type="InterPro" id="IPR016828">
    <property type="entry name" value="Alpha-L-arabinofuranosidase"/>
</dbReference>